<reference evidence="7" key="1">
    <citation type="journal article" date="2014" name="Microb. Cell Fact.">
        <title>Exploiting Issatchenkia orientalis SD108 for succinic acid production.</title>
        <authorList>
            <person name="Xiao H."/>
            <person name="Shao Z."/>
            <person name="Jiang Y."/>
            <person name="Dole S."/>
            <person name="Zhao H."/>
        </authorList>
    </citation>
    <scope>NUCLEOTIDE SEQUENCE [LARGE SCALE GENOMIC DNA]</scope>
    <source>
        <strain evidence="7">SD108</strain>
    </source>
</reference>
<comment type="subcellular location">
    <subcellularLocation>
        <location evidence="1">Nucleus</location>
    </subcellularLocation>
</comment>
<sequence length="448" mass="50158">MSLTDALLNDLSDTSDLELEGLDDQESSNFESNSLSAQPHTVRYTINDLLTLSDLGTVQSIKEMCPLLNKAILLDKRLDELHEDVGENNRLSANEQDLLSQANDMISKIFSNFSVLNAFVKGKYESVWPDLYSIVKNPLAYIRLIMGVKFDIKSFKEKVTSGDLDFLTKDQIMSLTMSNNFLIRMGQSKIPDTHIQRLILEACDIQLQINQIQQKFRSFVTDRAQKISPNLAALVGSTVAAQLLSVTSLETLSYTPACNLSSLGKSSISSEGFIYNSDIVKSVPEDFRKQALRQVCAKVVLASRIDLNASRTNTLDDSIGTRWKQEIQERLEKMMLPPENVRVKPLPVPINQKSKKRGGRKFRKMRERMKMSEVEKAQNKIAFGQQEVTRTDAFGEEIGLGMLGKESVRDIGIVRGVQLSKGTREKLTAFAKGEEQPSGNDSRLAKLL</sequence>
<accession>A0A099P0U4</accession>
<keyword evidence="3" id="KW-0687">Ribonucleoprotein</keyword>
<feature type="compositionally biased region" description="Basic residues" evidence="4">
    <location>
        <begin position="353"/>
        <end position="363"/>
    </location>
</feature>
<evidence type="ECO:0000256" key="1">
    <source>
        <dbReference type="ARBA" id="ARBA00004123"/>
    </source>
</evidence>
<feature type="domain" description="Nop" evidence="5">
    <location>
        <begin position="227"/>
        <end position="336"/>
    </location>
</feature>
<dbReference type="HOGENOM" id="CLU_026337_3_1_1"/>
<comment type="caution">
    <text evidence="6">The sequence shown here is derived from an EMBL/GenBank/DDBJ whole genome shotgun (WGS) entry which is preliminary data.</text>
</comment>
<dbReference type="Gene3D" id="1.10.287.4070">
    <property type="match status" value="1"/>
</dbReference>
<protein>
    <recommendedName>
        <fullName evidence="5">Nop domain-containing protein</fullName>
    </recommendedName>
</protein>
<dbReference type="EMBL" id="JQFK01000031">
    <property type="protein sequence ID" value="KGK37716.1"/>
    <property type="molecule type" value="Genomic_DNA"/>
</dbReference>
<evidence type="ECO:0000259" key="5">
    <source>
        <dbReference type="PROSITE" id="PS51358"/>
    </source>
</evidence>
<dbReference type="InterPro" id="IPR042239">
    <property type="entry name" value="Nop_C"/>
</dbReference>
<dbReference type="Pfam" id="PF09785">
    <property type="entry name" value="Prp31_C"/>
    <property type="match status" value="1"/>
</dbReference>
<dbReference type="VEuPathDB" id="FungiDB:C5L36_0A08030"/>
<name>A0A099P0U4_PICKU</name>
<dbReference type="AlphaFoldDB" id="A0A099P0U4"/>
<dbReference type="GO" id="GO:0000244">
    <property type="term" value="P:spliceosomal tri-snRNP complex assembly"/>
    <property type="evidence" value="ECO:0007669"/>
    <property type="project" value="InterPro"/>
</dbReference>
<organism evidence="6 7">
    <name type="scientific">Pichia kudriavzevii</name>
    <name type="common">Yeast</name>
    <name type="synonym">Issatchenkia orientalis</name>
    <dbReference type="NCBI Taxonomy" id="4909"/>
    <lineage>
        <taxon>Eukaryota</taxon>
        <taxon>Fungi</taxon>
        <taxon>Dikarya</taxon>
        <taxon>Ascomycota</taxon>
        <taxon>Saccharomycotina</taxon>
        <taxon>Pichiomycetes</taxon>
        <taxon>Pichiales</taxon>
        <taxon>Pichiaceae</taxon>
        <taxon>Pichia</taxon>
    </lineage>
</organism>
<dbReference type="GO" id="GO:0071011">
    <property type="term" value="C:precatalytic spliceosome"/>
    <property type="evidence" value="ECO:0007669"/>
    <property type="project" value="TreeGrafter"/>
</dbReference>
<dbReference type="SUPFAM" id="SSF89124">
    <property type="entry name" value="Nop domain"/>
    <property type="match status" value="1"/>
</dbReference>
<dbReference type="InterPro" id="IPR002687">
    <property type="entry name" value="Nop_dom"/>
</dbReference>
<feature type="region of interest" description="Disordered" evidence="4">
    <location>
        <begin position="342"/>
        <end position="363"/>
    </location>
</feature>
<dbReference type="PANTHER" id="PTHR13904:SF0">
    <property type="entry name" value="U4_U6 SMALL NUCLEAR RIBONUCLEOPROTEIN PRP31"/>
    <property type="match status" value="1"/>
</dbReference>
<gene>
    <name evidence="6" type="ORF">JL09_g3147</name>
</gene>
<dbReference type="Pfam" id="PF01798">
    <property type="entry name" value="Nop"/>
    <property type="match status" value="1"/>
</dbReference>
<dbReference type="InterPro" id="IPR027105">
    <property type="entry name" value="Prp31"/>
</dbReference>
<feature type="region of interest" description="Disordered" evidence="4">
    <location>
        <begin position="429"/>
        <end position="448"/>
    </location>
</feature>
<dbReference type="Proteomes" id="UP000029867">
    <property type="component" value="Unassembled WGS sequence"/>
</dbReference>
<dbReference type="PROSITE" id="PS51358">
    <property type="entry name" value="NOP"/>
    <property type="match status" value="1"/>
</dbReference>
<dbReference type="InterPro" id="IPR036070">
    <property type="entry name" value="Nop_dom_sf"/>
</dbReference>
<keyword evidence="2" id="KW-0539">Nucleus</keyword>
<dbReference type="eggNOG" id="KOG2574">
    <property type="taxonomic scope" value="Eukaryota"/>
</dbReference>
<evidence type="ECO:0000256" key="2">
    <source>
        <dbReference type="ARBA" id="ARBA00023242"/>
    </source>
</evidence>
<evidence type="ECO:0000256" key="3">
    <source>
        <dbReference type="ARBA" id="ARBA00023274"/>
    </source>
</evidence>
<evidence type="ECO:0000313" key="7">
    <source>
        <dbReference type="Proteomes" id="UP000029867"/>
    </source>
</evidence>
<dbReference type="PANTHER" id="PTHR13904">
    <property type="entry name" value="PRE-MRNA SPLICING FACTOR PRP31"/>
    <property type="match status" value="1"/>
</dbReference>
<evidence type="ECO:0000256" key="4">
    <source>
        <dbReference type="SAM" id="MobiDB-lite"/>
    </source>
</evidence>
<proteinExistence type="predicted"/>
<dbReference type="GO" id="GO:0046540">
    <property type="term" value="C:U4/U6 x U5 tri-snRNP complex"/>
    <property type="evidence" value="ECO:0007669"/>
    <property type="project" value="InterPro"/>
</dbReference>
<evidence type="ECO:0000313" key="6">
    <source>
        <dbReference type="EMBL" id="KGK37716.1"/>
    </source>
</evidence>
<dbReference type="Gene3D" id="1.10.246.90">
    <property type="entry name" value="Nop domain"/>
    <property type="match status" value="1"/>
</dbReference>
<dbReference type="InterPro" id="IPR019175">
    <property type="entry name" value="Prp31_C"/>
</dbReference>
<dbReference type="GO" id="GO:0005687">
    <property type="term" value="C:U4 snRNP"/>
    <property type="evidence" value="ECO:0007669"/>
    <property type="project" value="TreeGrafter"/>
</dbReference>